<dbReference type="Pfam" id="PF06985">
    <property type="entry name" value="HET"/>
    <property type="match status" value="1"/>
</dbReference>
<name>A0AAD7XF92_9APHY</name>
<organism evidence="2 3">
    <name type="scientific">Trametes cubensis</name>
    <dbReference type="NCBI Taxonomy" id="1111947"/>
    <lineage>
        <taxon>Eukaryota</taxon>
        <taxon>Fungi</taxon>
        <taxon>Dikarya</taxon>
        <taxon>Basidiomycota</taxon>
        <taxon>Agaricomycotina</taxon>
        <taxon>Agaricomycetes</taxon>
        <taxon>Polyporales</taxon>
        <taxon>Polyporaceae</taxon>
        <taxon>Trametes</taxon>
    </lineage>
</organism>
<sequence>MVLSPSSRPSSICPSCWKGPFSAQLGLLGQPVEQDDDTDELTSLWAGGHTYTISPAALLFRAAFGCKWCMFLVKRFRHVNEVLEEESKDPWWPIRRTLRIRVGRMREQWILRVVVDDVDTFPEGYMVCATLGSGYVALQRPGVFETQCIRFSTLHTETPDKPVYPAPTRLIDCRSPDRPVIILTNRIPHTYVALSYVWGGNQPHRTTMKNLSSYMDCISLALLPQTIRDAIRVTHELGIDYLWIDSLCIIQDSPEDKHRELASMRDVYRCAYLTIDAASAETASDGFLEDRPPLKPDLVLPFICPMDGSAQLTERGSLLLYLDDRNMKDVVTYSLSNVCTGDRAWCLQETMLSTRTLVFTPETVQLRCQTTTQNIGGAVHYGAHDIPRLPHNIFHSDWQVERYSDEWVDIRHRWHRVVEDYSRRKLSYPSDRLVACAGLAEMFAFALGSEYVAGLWNDDFLLFDLLWSAISPRPRPTVYLGPSWSWASIDHSEIEYLHLSPESRLVAAVVSCKATPQYPMFPLGPVASGELVLQAHLLRCEVKGNKEDRDPEVILVTESARVQVYSAFDCDGETHNDGLWAAPLHMGHGMNGLDASGILLRLFSAPNVGQPLGMDNTSSKVYARVGYFYVYKKDDLRKLGWDGEWSLKTATQFVIV</sequence>
<evidence type="ECO:0000259" key="1">
    <source>
        <dbReference type="Pfam" id="PF06985"/>
    </source>
</evidence>
<evidence type="ECO:0000313" key="3">
    <source>
        <dbReference type="Proteomes" id="UP001215151"/>
    </source>
</evidence>
<dbReference type="Proteomes" id="UP001215151">
    <property type="component" value="Unassembled WGS sequence"/>
</dbReference>
<proteinExistence type="predicted"/>
<dbReference type="EMBL" id="JAPEVG010000024">
    <property type="protein sequence ID" value="KAJ8495455.1"/>
    <property type="molecule type" value="Genomic_DNA"/>
</dbReference>
<accession>A0AAD7XF92</accession>
<comment type="caution">
    <text evidence="2">The sequence shown here is derived from an EMBL/GenBank/DDBJ whole genome shotgun (WGS) entry which is preliminary data.</text>
</comment>
<gene>
    <name evidence="2" type="ORF">ONZ51_g1684</name>
</gene>
<keyword evidence="3" id="KW-1185">Reference proteome</keyword>
<evidence type="ECO:0000313" key="2">
    <source>
        <dbReference type="EMBL" id="KAJ8495455.1"/>
    </source>
</evidence>
<dbReference type="PANTHER" id="PTHR33112:SF16">
    <property type="entry name" value="HETEROKARYON INCOMPATIBILITY DOMAIN-CONTAINING PROTEIN"/>
    <property type="match status" value="1"/>
</dbReference>
<dbReference type="PANTHER" id="PTHR33112">
    <property type="entry name" value="DOMAIN PROTEIN, PUTATIVE-RELATED"/>
    <property type="match status" value="1"/>
</dbReference>
<feature type="domain" description="Heterokaryon incompatibility" evidence="1">
    <location>
        <begin position="191"/>
        <end position="349"/>
    </location>
</feature>
<dbReference type="InterPro" id="IPR010730">
    <property type="entry name" value="HET"/>
</dbReference>
<reference evidence="2" key="1">
    <citation type="submission" date="2022-11" db="EMBL/GenBank/DDBJ databases">
        <title>Genome Sequence of Cubamyces cubensis.</title>
        <authorList>
            <person name="Buettner E."/>
        </authorList>
    </citation>
    <scope>NUCLEOTIDE SEQUENCE</scope>
    <source>
        <strain evidence="2">MPL-01</strain>
    </source>
</reference>
<protein>
    <recommendedName>
        <fullName evidence="1">Heterokaryon incompatibility domain-containing protein</fullName>
    </recommendedName>
</protein>
<dbReference type="AlphaFoldDB" id="A0AAD7XF92"/>